<dbReference type="PANTHER" id="PTHR44067">
    <property type="entry name" value="S-ADENOSYL-L-METHIONINE-DEPENDENT METHYLTRANSFERASE SUPERFAMILY PROTEIN-RELATED"/>
    <property type="match status" value="1"/>
</dbReference>
<organism evidence="1 2">
    <name type="scientific">Eleusine coracana subsp. coracana</name>
    <dbReference type="NCBI Taxonomy" id="191504"/>
    <lineage>
        <taxon>Eukaryota</taxon>
        <taxon>Viridiplantae</taxon>
        <taxon>Streptophyta</taxon>
        <taxon>Embryophyta</taxon>
        <taxon>Tracheophyta</taxon>
        <taxon>Spermatophyta</taxon>
        <taxon>Magnoliopsida</taxon>
        <taxon>Liliopsida</taxon>
        <taxon>Poales</taxon>
        <taxon>Poaceae</taxon>
        <taxon>PACMAD clade</taxon>
        <taxon>Chloridoideae</taxon>
        <taxon>Cynodonteae</taxon>
        <taxon>Eleusininae</taxon>
        <taxon>Eleusine</taxon>
    </lineage>
</organism>
<keyword evidence="2" id="KW-1185">Reference proteome</keyword>
<sequence>MVGARSRIGNLGMLKHFAQGFLWLLLGNKHPLNPKPPRFDDCKDCFNLALARRERRHWLVNSTMGKNNKLAFSVDEVLASASPLGSVRVRGVDAGAQGQRGGHHGQPQRALGSAPSWPCAGSCRSMSALPRGCYSSITCCGHRALHARAQRLAPAPRDAINSRSSTSVYRVLQPDGLFCLDHFFCGEAEMPAYVEVLESVGFRKLRWVTGKKRDRGPRKEMYLSALLEKPLQNSW</sequence>
<dbReference type="AlphaFoldDB" id="A0AAV5CE85"/>
<reference evidence="1" key="1">
    <citation type="journal article" date="2018" name="DNA Res.">
        <title>Multiple hybrid de novo genome assembly of finger millet, an orphan allotetraploid crop.</title>
        <authorList>
            <person name="Hatakeyama M."/>
            <person name="Aluri S."/>
            <person name="Balachadran M.T."/>
            <person name="Sivarajan S.R."/>
            <person name="Patrignani A."/>
            <person name="Gruter S."/>
            <person name="Poveda L."/>
            <person name="Shimizu-Inatsugi R."/>
            <person name="Baeten J."/>
            <person name="Francoijs K.J."/>
            <person name="Nataraja K.N."/>
            <person name="Reddy Y.A.N."/>
            <person name="Phadnis S."/>
            <person name="Ravikumar R.L."/>
            <person name="Schlapbach R."/>
            <person name="Sreeman S.M."/>
            <person name="Shimizu K.K."/>
        </authorList>
    </citation>
    <scope>NUCLEOTIDE SEQUENCE</scope>
</reference>
<accession>A0AAV5CE85</accession>
<proteinExistence type="predicted"/>
<name>A0AAV5CE85_ELECO</name>
<dbReference type="InterPro" id="IPR053223">
    <property type="entry name" value="Prob_Methyltransferase"/>
</dbReference>
<dbReference type="PANTHER" id="PTHR44067:SF7">
    <property type="entry name" value="METHYLTRANSFERASE TYPE 11 DOMAIN-CONTAINING PROTEIN"/>
    <property type="match status" value="1"/>
</dbReference>
<reference evidence="1" key="2">
    <citation type="submission" date="2021-12" db="EMBL/GenBank/DDBJ databases">
        <title>Resequencing data analysis of finger millet.</title>
        <authorList>
            <person name="Hatakeyama M."/>
            <person name="Aluri S."/>
            <person name="Balachadran M.T."/>
            <person name="Sivarajan S.R."/>
            <person name="Poveda L."/>
            <person name="Shimizu-Inatsugi R."/>
            <person name="Schlapbach R."/>
            <person name="Sreeman S.M."/>
            <person name="Shimizu K.K."/>
        </authorList>
    </citation>
    <scope>NUCLEOTIDE SEQUENCE</scope>
</reference>
<gene>
    <name evidence="1" type="primary">ga13234</name>
    <name evidence="1" type="ORF">PR202_ga13234</name>
</gene>
<dbReference type="Proteomes" id="UP001054889">
    <property type="component" value="Unassembled WGS sequence"/>
</dbReference>
<evidence type="ECO:0000313" key="1">
    <source>
        <dbReference type="EMBL" id="GJM96403.1"/>
    </source>
</evidence>
<protein>
    <submittedName>
        <fullName evidence="1">Uncharacterized protein</fullName>
    </submittedName>
</protein>
<comment type="caution">
    <text evidence="1">The sequence shown here is derived from an EMBL/GenBank/DDBJ whole genome shotgun (WGS) entry which is preliminary data.</text>
</comment>
<evidence type="ECO:0000313" key="2">
    <source>
        <dbReference type="Proteomes" id="UP001054889"/>
    </source>
</evidence>
<dbReference type="EMBL" id="BQKI01000006">
    <property type="protein sequence ID" value="GJM96403.1"/>
    <property type="molecule type" value="Genomic_DNA"/>
</dbReference>